<feature type="region of interest" description="Disordered" evidence="1">
    <location>
        <begin position="313"/>
        <end position="359"/>
    </location>
</feature>
<dbReference type="InterPro" id="IPR022190">
    <property type="entry name" value="DUF3716"/>
</dbReference>
<feature type="compositionally biased region" description="Acidic residues" evidence="1">
    <location>
        <begin position="1"/>
        <end position="10"/>
    </location>
</feature>
<feature type="compositionally biased region" description="Basic and acidic residues" evidence="1">
    <location>
        <begin position="342"/>
        <end position="359"/>
    </location>
</feature>
<evidence type="ECO:0000313" key="3">
    <source>
        <dbReference type="Proteomes" id="UP000215127"/>
    </source>
</evidence>
<evidence type="ECO:0000313" key="2">
    <source>
        <dbReference type="EMBL" id="SMQ47050.1"/>
    </source>
</evidence>
<protein>
    <submittedName>
        <fullName evidence="2">Uncharacterized protein</fullName>
    </submittedName>
</protein>
<feature type="compositionally biased region" description="Basic and acidic residues" evidence="1">
    <location>
        <begin position="208"/>
        <end position="218"/>
    </location>
</feature>
<feature type="compositionally biased region" description="Polar residues" evidence="1">
    <location>
        <begin position="17"/>
        <end position="27"/>
    </location>
</feature>
<keyword evidence="3" id="KW-1185">Reference proteome</keyword>
<feature type="region of interest" description="Disordered" evidence="1">
    <location>
        <begin position="207"/>
        <end position="230"/>
    </location>
</feature>
<proteinExistence type="predicted"/>
<reference evidence="2 3" key="1">
    <citation type="submission" date="2016-06" db="EMBL/GenBank/DDBJ databases">
        <authorList>
            <person name="Kjaerup R.B."/>
            <person name="Dalgaard T.S."/>
            <person name="Juul-Madsen H.R."/>
        </authorList>
    </citation>
    <scope>NUCLEOTIDE SEQUENCE [LARGE SCALE GENOMIC DNA]</scope>
</reference>
<feature type="compositionally biased region" description="Basic and acidic residues" evidence="1">
    <location>
        <begin position="38"/>
        <end position="58"/>
    </location>
</feature>
<feature type="region of interest" description="Disordered" evidence="1">
    <location>
        <begin position="1"/>
        <end position="58"/>
    </location>
</feature>
<accession>A0A1X7RIL1</accession>
<name>A0A1X7RIL1_ZYMT9</name>
<feature type="compositionally biased region" description="Low complexity" evidence="1">
    <location>
        <begin position="219"/>
        <end position="230"/>
    </location>
</feature>
<gene>
    <name evidence="2" type="ORF">ZT3D7_G2197</name>
</gene>
<dbReference type="Pfam" id="PF12511">
    <property type="entry name" value="DUF3716"/>
    <property type="match status" value="1"/>
</dbReference>
<dbReference type="EMBL" id="LT853692">
    <property type="protein sequence ID" value="SMQ47050.1"/>
    <property type="molecule type" value="Genomic_DNA"/>
</dbReference>
<evidence type="ECO:0000256" key="1">
    <source>
        <dbReference type="SAM" id="MobiDB-lite"/>
    </source>
</evidence>
<sequence length="374" mass="39990">MFDSSDPDVTQDERTTDPPQASTSTALPTPEPAAARARGTEGEEEANLKAPKDKDGKDLDLSKAWTVKEALSHPQVYDLAQLTYIYFNLDKVGKGAPTALKGFVKENDCMMPMFDLKYKIQSDIKSAVNAGTGAPLSAMFGQASADRTAHTDKCGECAKEKGKFSECVTAVVNKAGDPYLKGACMNCMMGGSATDCSLSDAFGIPQRDSSKAGKKDKTASSTAATASTPAPATPIVSAMALHSLTRTGRHLRIPLTANSNYETADGLLSLMGDIAAYHSGLLATVRSLNATGIEALGEQKDFRIRADVNAQAMGGKKSVGHDGGATRGKKRRRERDEDDSEEDRKPSMAEMTEGFRRMEKKITKLQEDMAAMRG</sequence>
<dbReference type="AlphaFoldDB" id="A0A1X7RIL1"/>
<dbReference type="Proteomes" id="UP000215127">
    <property type="component" value="Chromosome 1"/>
</dbReference>
<organism evidence="2 3">
    <name type="scientific">Zymoseptoria tritici (strain ST99CH_3D7)</name>
    <dbReference type="NCBI Taxonomy" id="1276538"/>
    <lineage>
        <taxon>Eukaryota</taxon>
        <taxon>Fungi</taxon>
        <taxon>Dikarya</taxon>
        <taxon>Ascomycota</taxon>
        <taxon>Pezizomycotina</taxon>
        <taxon>Dothideomycetes</taxon>
        <taxon>Dothideomycetidae</taxon>
        <taxon>Mycosphaerellales</taxon>
        <taxon>Mycosphaerellaceae</taxon>
        <taxon>Zymoseptoria</taxon>
    </lineage>
</organism>